<keyword evidence="4" id="KW-0175">Coiled coil</keyword>
<protein>
    <submittedName>
        <fullName evidence="7">WD_REPEATS_REGION domain-containing protein</fullName>
    </submittedName>
</protein>
<accession>A0A0R3VVE3</accession>
<dbReference type="WBParaSite" id="TASK_0000135201-mRNA-1">
    <property type="protein sequence ID" value="TASK_0000135201-mRNA-1"/>
    <property type="gene ID" value="TASK_0000135201"/>
</dbReference>
<evidence type="ECO:0000313" key="7">
    <source>
        <dbReference type="WBParaSite" id="TASK_0000135201-mRNA-1"/>
    </source>
</evidence>
<dbReference type="InterPro" id="IPR015943">
    <property type="entry name" value="WD40/YVTN_repeat-like_dom_sf"/>
</dbReference>
<dbReference type="PROSITE" id="PS50082">
    <property type="entry name" value="WD_REPEATS_2"/>
    <property type="match status" value="1"/>
</dbReference>
<dbReference type="PANTHER" id="PTHR19857">
    <property type="entry name" value="MITOCHONDRIAL DIVISION PROTEIN 1-RELATED"/>
    <property type="match status" value="1"/>
</dbReference>
<dbReference type="PROSITE" id="PS50294">
    <property type="entry name" value="WD_REPEATS_REGION"/>
    <property type="match status" value="1"/>
</dbReference>
<keyword evidence="6" id="KW-1185">Reference proteome</keyword>
<dbReference type="InterPro" id="IPR001680">
    <property type="entry name" value="WD40_rpt"/>
</dbReference>
<evidence type="ECO:0000256" key="1">
    <source>
        <dbReference type="ARBA" id="ARBA00022574"/>
    </source>
</evidence>
<evidence type="ECO:0000256" key="4">
    <source>
        <dbReference type="SAM" id="Coils"/>
    </source>
</evidence>
<keyword evidence="2" id="KW-0677">Repeat</keyword>
<dbReference type="STRING" id="60517.A0A0R3VVE3"/>
<evidence type="ECO:0000313" key="6">
    <source>
        <dbReference type="Proteomes" id="UP000282613"/>
    </source>
</evidence>
<dbReference type="InterPro" id="IPR019775">
    <property type="entry name" value="WD40_repeat_CS"/>
</dbReference>
<dbReference type="Pfam" id="PF00400">
    <property type="entry name" value="WD40"/>
    <property type="match status" value="1"/>
</dbReference>
<dbReference type="InterPro" id="IPR051179">
    <property type="entry name" value="WD_repeat_multifunction"/>
</dbReference>
<reference evidence="5 6" key="2">
    <citation type="submission" date="2018-11" db="EMBL/GenBank/DDBJ databases">
        <authorList>
            <consortium name="Pathogen Informatics"/>
        </authorList>
    </citation>
    <scope>NUCLEOTIDE SEQUENCE [LARGE SCALE GENOMIC DNA]</scope>
</reference>
<proteinExistence type="predicted"/>
<name>A0A0R3VVE3_TAEAS</name>
<feature type="coiled-coil region" evidence="4">
    <location>
        <begin position="41"/>
        <end position="75"/>
    </location>
</feature>
<dbReference type="SUPFAM" id="SSF50978">
    <property type="entry name" value="WD40 repeat-like"/>
    <property type="match status" value="1"/>
</dbReference>
<dbReference type="EMBL" id="UYRS01000325">
    <property type="protein sequence ID" value="VDK22911.1"/>
    <property type="molecule type" value="Genomic_DNA"/>
</dbReference>
<evidence type="ECO:0000313" key="5">
    <source>
        <dbReference type="EMBL" id="VDK22911.1"/>
    </source>
</evidence>
<keyword evidence="1 3" id="KW-0853">WD repeat</keyword>
<reference evidence="7" key="1">
    <citation type="submission" date="2017-02" db="UniProtKB">
        <authorList>
            <consortium name="WormBaseParasite"/>
        </authorList>
    </citation>
    <scope>IDENTIFICATION</scope>
</reference>
<dbReference type="AlphaFoldDB" id="A0A0R3VVE3"/>
<feature type="repeat" description="WD" evidence="3">
    <location>
        <begin position="253"/>
        <end position="288"/>
    </location>
</feature>
<dbReference type="SMART" id="SM00320">
    <property type="entry name" value="WD40"/>
    <property type="match status" value="3"/>
</dbReference>
<evidence type="ECO:0000256" key="3">
    <source>
        <dbReference type="PROSITE-ProRule" id="PRU00221"/>
    </source>
</evidence>
<dbReference type="InterPro" id="IPR036322">
    <property type="entry name" value="WD40_repeat_dom_sf"/>
</dbReference>
<evidence type="ECO:0000256" key="2">
    <source>
        <dbReference type="ARBA" id="ARBA00022737"/>
    </source>
</evidence>
<dbReference type="Proteomes" id="UP000282613">
    <property type="component" value="Unassembled WGS sequence"/>
</dbReference>
<sequence>MTISEKEFGHSLVGKSVKSPEKLVELLKFYQREQRLTLLEKRQLFENVQLLEDRVLSLTQQLTDLRKRNDELLRSRALYKVECAKLLRQYQELHRIGFPTIRIEKAVEPWSTDIINRGLILLDSDFSAACHTTTRIACCTGKKGDISILHLDKAAVTNTLATPRLQLSAAAFSSDGSRLAISSLAGHILIGTIDQTEDNALPPQFGLTGKQRLQTGALLCLDWHCAGECIATGGLDSFVHTFEPEKSLTVEVLRGHRGGVNCVQFLPNGHLLLSASSDRRVLLWDVRTICLPREEKRSDLKVTKRLLWERPSSQTVTPLLPAILME</sequence>
<dbReference type="PROSITE" id="PS00678">
    <property type="entry name" value="WD_REPEATS_1"/>
    <property type="match status" value="1"/>
</dbReference>
<dbReference type="OrthoDB" id="538223at2759"/>
<organism evidence="7">
    <name type="scientific">Taenia asiatica</name>
    <name type="common">Asian tapeworm</name>
    <dbReference type="NCBI Taxonomy" id="60517"/>
    <lineage>
        <taxon>Eukaryota</taxon>
        <taxon>Metazoa</taxon>
        <taxon>Spiralia</taxon>
        <taxon>Lophotrochozoa</taxon>
        <taxon>Platyhelminthes</taxon>
        <taxon>Cestoda</taxon>
        <taxon>Eucestoda</taxon>
        <taxon>Cyclophyllidea</taxon>
        <taxon>Taeniidae</taxon>
        <taxon>Taenia</taxon>
    </lineage>
</organism>
<dbReference type="Gene3D" id="2.130.10.10">
    <property type="entry name" value="YVTN repeat-like/Quinoprotein amine dehydrogenase"/>
    <property type="match status" value="1"/>
</dbReference>
<gene>
    <name evidence="5" type="ORF">TASK_LOCUS1353</name>
</gene>